<evidence type="ECO:0000313" key="6">
    <source>
        <dbReference type="Proteomes" id="UP000279306"/>
    </source>
</evidence>
<feature type="domain" description="Sulfatase N-terminal" evidence="4">
    <location>
        <begin position="8"/>
        <end position="279"/>
    </location>
</feature>
<dbReference type="GO" id="GO:0005737">
    <property type="term" value="C:cytoplasm"/>
    <property type="evidence" value="ECO:0007669"/>
    <property type="project" value="TreeGrafter"/>
</dbReference>
<dbReference type="InterPro" id="IPR017850">
    <property type="entry name" value="Alkaline_phosphatase_core_sf"/>
</dbReference>
<dbReference type="PROSITE" id="PS00523">
    <property type="entry name" value="SULFATASE_1"/>
    <property type="match status" value="1"/>
</dbReference>
<dbReference type="RefSeq" id="WP_048632469.1">
    <property type="nucleotide sequence ID" value="NZ_CVQQ01000007.1"/>
</dbReference>
<dbReference type="GO" id="GO:0046872">
    <property type="term" value="F:metal ion binding"/>
    <property type="evidence" value="ECO:0007669"/>
    <property type="project" value="UniProtKB-KW"/>
</dbReference>
<comment type="similarity">
    <text evidence="1">Belongs to the sulfatase family.</text>
</comment>
<evidence type="ECO:0000256" key="1">
    <source>
        <dbReference type="ARBA" id="ARBA00008779"/>
    </source>
</evidence>
<keyword evidence="2" id="KW-0479">Metal-binding</keyword>
<reference evidence="5 6" key="1">
    <citation type="submission" date="2018-12" db="EMBL/GenBank/DDBJ databases">
        <authorList>
            <consortium name="Pathogen Informatics"/>
        </authorList>
    </citation>
    <scope>NUCLEOTIDE SEQUENCE [LARGE SCALE GENOMIC DNA]</scope>
    <source>
        <strain evidence="5 6">NCTC10437</strain>
    </source>
</reference>
<dbReference type="SUPFAM" id="SSF53649">
    <property type="entry name" value="Alkaline phosphatase-like"/>
    <property type="match status" value="1"/>
</dbReference>
<dbReference type="PANTHER" id="PTHR45953:SF1">
    <property type="entry name" value="IDURONATE 2-SULFATASE"/>
    <property type="match status" value="1"/>
</dbReference>
<dbReference type="InterPro" id="IPR024607">
    <property type="entry name" value="Sulfatase_CS"/>
</dbReference>
<dbReference type="Pfam" id="PF00884">
    <property type="entry name" value="Sulfatase"/>
    <property type="match status" value="1"/>
</dbReference>
<protein>
    <submittedName>
        <fullName evidence="5">Arylsulfatase A family protein</fullName>
        <ecNumber evidence="5">3.1.6.1</ecNumber>
    </submittedName>
</protein>
<accession>A0A3S4VH26</accession>
<evidence type="ECO:0000259" key="4">
    <source>
        <dbReference type="Pfam" id="PF00884"/>
    </source>
</evidence>
<keyword evidence="6" id="KW-1185">Reference proteome</keyword>
<dbReference type="Proteomes" id="UP000279306">
    <property type="component" value="Chromosome"/>
</dbReference>
<dbReference type="KEGG" id="mauu:NCTC10437_00388"/>
<dbReference type="GO" id="GO:0004065">
    <property type="term" value="F:arylsulfatase activity"/>
    <property type="evidence" value="ECO:0007669"/>
    <property type="project" value="UniProtKB-EC"/>
</dbReference>
<dbReference type="AlphaFoldDB" id="A0A3S4VH26"/>
<dbReference type="OrthoDB" id="9777306at2"/>
<dbReference type="CDD" id="cd16027">
    <property type="entry name" value="SGSH"/>
    <property type="match status" value="1"/>
</dbReference>
<dbReference type="PANTHER" id="PTHR45953">
    <property type="entry name" value="IDURONATE 2-SULFATASE"/>
    <property type="match status" value="1"/>
</dbReference>
<dbReference type="InterPro" id="IPR000917">
    <property type="entry name" value="Sulfatase_N"/>
</dbReference>
<gene>
    <name evidence="5" type="ORF">NCTC10437_00388</name>
</gene>
<proteinExistence type="inferred from homology"/>
<dbReference type="STRING" id="1791.GCA_001049355_02568"/>
<evidence type="ECO:0000256" key="2">
    <source>
        <dbReference type="ARBA" id="ARBA00022723"/>
    </source>
</evidence>
<keyword evidence="3 5" id="KW-0378">Hydrolase</keyword>
<name>A0A3S4VH26_MYCAU</name>
<dbReference type="EMBL" id="LR134356">
    <property type="protein sequence ID" value="VEG51281.1"/>
    <property type="molecule type" value="Genomic_DNA"/>
</dbReference>
<dbReference type="EC" id="3.1.6.1" evidence="5"/>
<sequence>MTTPRRDNVLLVHWHDLGRYLGAYGHADVDSPRLDQLAAEGTLFTSAHATAPLCSPSRGSLFTGRYPQSNGLVGLAHHGWEYRPEVRTLPQLLSEHGWYTALFGMQHETSYPARLGFDEFDVSNSYCEYVVEQATRWLGDAPKEPFLLTTGFFETHRPYPHDRYEPAEAEAVTLPDYLPDTADIRQDLADFYGAITVADAAVGQLLDRLEQTGLDRTTWVVFVTDHGPALPRAKSTLYDAGTGIALIVRPPRGGAATPRIYDELFSGVDLVPTLLELLGLDIPPDVEGLSHATQLTDGADPARTEVYTMKTYHDSFDPIRAIRTKDYSYIENYAVRPLLDLPWDIADSAPGRVVEPLACTPRPERELYDLKADPTETTNLLGPEATERAEAVGTELALLLNEWRQKTRDVIPSDFAGSRIADRYTQTYAHINKLEIPSRSATAVERGLDQDRGAAQ</sequence>
<organism evidence="5 6">
    <name type="scientific">Mycolicibacterium aurum</name>
    <name type="common">Mycobacterium aurum</name>
    <dbReference type="NCBI Taxonomy" id="1791"/>
    <lineage>
        <taxon>Bacteria</taxon>
        <taxon>Bacillati</taxon>
        <taxon>Actinomycetota</taxon>
        <taxon>Actinomycetes</taxon>
        <taxon>Mycobacteriales</taxon>
        <taxon>Mycobacteriaceae</taxon>
        <taxon>Mycolicibacterium</taxon>
    </lineage>
</organism>
<evidence type="ECO:0000313" key="5">
    <source>
        <dbReference type="EMBL" id="VEG51281.1"/>
    </source>
</evidence>
<dbReference type="Gene3D" id="3.40.720.10">
    <property type="entry name" value="Alkaline Phosphatase, subunit A"/>
    <property type="match status" value="1"/>
</dbReference>
<evidence type="ECO:0000256" key="3">
    <source>
        <dbReference type="ARBA" id="ARBA00022801"/>
    </source>
</evidence>